<gene>
    <name evidence="11" type="ORF">C8N46_102522</name>
</gene>
<organism evidence="11 12">
    <name type="scientific">Kordia periserrulae</name>
    <dbReference type="NCBI Taxonomy" id="701523"/>
    <lineage>
        <taxon>Bacteria</taxon>
        <taxon>Pseudomonadati</taxon>
        <taxon>Bacteroidota</taxon>
        <taxon>Flavobacteriia</taxon>
        <taxon>Flavobacteriales</taxon>
        <taxon>Flavobacteriaceae</taxon>
        <taxon>Kordia</taxon>
    </lineage>
</organism>
<evidence type="ECO:0000313" key="11">
    <source>
        <dbReference type="EMBL" id="PTX63119.1"/>
    </source>
</evidence>
<dbReference type="Pfam" id="PF02518">
    <property type="entry name" value="HATPase_c"/>
    <property type="match status" value="1"/>
</dbReference>
<comment type="catalytic activity">
    <reaction evidence="1">
        <text>ATP + protein L-histidine = ADP + protein N-phospho-L-histidine.</text>
        <dbReference type="EC" id="2.7.13.3"/>
    </reaction>
</comment>
<feature type="domain" description="Histidine kinase" evidence="10">
    <location>
        <begin position="76"/>
        <end position="264"/>
    </location>
</feature>
<name>A0A2T6C460_9FLAO</name>
<evidence type="ECO:0000256" key="8">
    <source>
        <dbReference type="ARBA" id="ARBA00023012"/>
    </source>
</evidence>
<evidence type="ECO:0000256" key="5">
    <source>
        <dbReference type="ARBA" id="ARBA00022741"/>
    </source>
</evidence>
<evidence type="ECO:0000256" key="3">
    <source>
        <dbReference type="ARBA" id="ARBA00022553"/>
    </source>
</evidence>
<keyword evidence="12" id="KW-1185">Reference proteome</keyword>
<accession>A0A2T6C460</accession>
<dbReference type="Gene3D" id="3.30.565.10">
    <property type="entry name" value="Histidine kinase-like ATPase, C-terminal domain"/>
    <property type="match status" value="1"/>
</dbReference>
<dbReference type="InterPro" id="IPR003594">
    <property type="entry name" value="HATPase_dom"/>
</dbReference>
<dbReference type="PROSITE" id="PS50109">
    <property type="entry name" value="HIS_KIN"/>
    <property type="match status" value="1"/>
</dbReference>
<evidence type="ECO:0000256" key="4">
    <source>
        <dbReference type="ARBA" id="ARBA00022679"/>
    </source>
</evidence>
<dbReference type="Gene3D" id="1.20.5.1930">
    <property type="match status" value="1"/>
</dbReference>
<evidence type="ECO:0000256" key="1">
    <source>
        <dbReference type="ARBA" id="ARBA00000085"/>
    </source>
</evidence>
<dbReference type="GO" id="GO:0005524">
    <property type="term" value="F:ATP binding"/>
    <property type="evidence" value="ECO:0007669"/>
    <property type="project" value="UniProtKB-KW"/>
</dbReference>
<dbReference type="InterPro" id="IPR005467">
    <property type="entry name" value="His_kinase_dom"/>
</dbReference>
<reference evidence="11 12" key="1">
    <citation type="submission" date="2018-04" db="EMBL/GenBank/DDBJ databases">
        <title>Genomic Encyclopedia of Archaeal and Bacterial Type Strains, Phase II (KMG-II): from individual species to whole genera.</title>
        <authorList>
            <person name="Goeker M."/>
        </authorList>
    </citation>
    <scope>NUCLEOTIDE SEQUENCE [LARGE SCALE GENOMIC DNA]</scope>
    <source>
        <strain evidence="11 12">DSM 25731</strain>
    </source>
</reference>
<dbReference type="AlphaFoldDB" id="A0A2T6C460"/>
<proteinExistence type="predicted"/>
<dbReference type="OrthoDB" id="9778366at2"/>
<dbReference type="GO" id="GO:0000155">
    <property type="term" value="F:phosphorelay sensor kinase activity"/>
    <property type="evidence" value="ECO:0007669"/>
    <property type="project" value="InterPro"/>
</dbReference>
<keyword evidence="7" id="KW-0067">ATP-binding</keyword>
<dbReference type="Proteomes" id="UP000244090">
    <property type="component" value="Unassembled WGS sequence"/>
</dbReference>
<evidence type="ECO:0000256" key="6">
    <source>
        <dbReference type="ARBA" id="ARBA00022777"/>
    </source>
</evidence>
<dbReference type="CDD" id="cd16917">
    <property type="entry name" value="HATPase_UhpB-NarQ-NarX-like"/>
    <property type="match status" value="1"/>
</dbReference>
<dbReference type="EC" id="2.7.13.3" evidence="2"/>
<evidence type="ECO:0000256" key="2">
    <source>
        <dbReference type="ARBA" id="ARBA00012438"/>
    </source>
</evidence>
<evidence type="ECO:0000259" key="10">
    <source>
        <dbReference type="PROSITE" id="PS50109"/>
    </source>
</evidence>
<dbReference type="InterPro" id="IPR050482">
    <property type="entry name" value="Sensor_HK_TwoCompSys"/>
</dbReference>
<keyword evidence="6 11" id="KW-0418">Kinase</keyword>
<keyword evidence="9" id="KW-0812">Transmembrane</keyword>
<comment type="caution">
    <text evidence="11">The sequence shown here is derived from an EMBL/GenBank/DDBJ whole genome shotgun (WGS) entry which is preliminary data.</text>
</comment>
<evidence type="ECO:0000256" key="9">
    <source>
        <dbReference type="SAM" id="Phobius"/>
    </source>
</evidence>
<dbReference type="RefSeq" id="WP_108114074.1">
    <property type="nucleotide sequence ID" value="NZ_QBKT01000002.1"/>
</dbReference>
<keyword evidence="9" id="KW-0472">Membrane</keyword>
<protein>
    <recommendedName>
        <fullName evidence="2">histidine kinase</fullName>
        <ecNumber evidence="2">2.7.13.3</ecNumber>
    </recommendedName>
</protein>
<dbReference type="PANTHER" id="PTHR24421:SF10">
    <property type="entry name" value="NITRATE_NITRITE SENSOR PROTEIN NARQ"/>
    <property type="match status" value="1"/>
</dbReference>
<dbReference type="GO" id="GO:0046983">
    <property type="term" value="F:protein dimerization activity"/>
    <property type="evidence" value="ECO:0007669"/>
    <property type="project" value="InterPro"/>
</dbReference>
<feature type="transmembrane region" description="Helical" evidence="9">
    <location>
        <begin position="12"/>
        <end position="35"/>
    </location>
</feature>
<sequence length="264" mass="30110">MDELFSGDTKFITIVILGAILMLIMALTLILFFYLSRKKIIQKELEKKTLELNHQKEMLKATIVAQEAERNRIAQDLHDAISAKLNVVSLSANFLLEEDNITPQETDEIIHHMLKVTNKTIESSRKIAHNLLPPILEKFGLGAALEELCDEFNNSKKVTVSSKIEYEPGRLSQDNELHVFRIVQELMNNSMRHGKAKGIELNFNPTKENLFLHYKDDGLGFDIEKMGVQKGLGLRNIESRVSLLQGEIHYRSEKEKGVEVEITI</sequence>
<evidence type="ECO:0000256" key="7">
    <source>
        <dbReference type="ARBA" id="ARBA00022840"/>
    </source>
</evidence>
<dbReference type="Pfam" id="PF07730">
    <property type="entry name" value="HisKA_3"/>
    <property type="match status" value="1"/>
</dbReference>
<keyword evidence="5" id="KW-0547">Nucleotide-binding</keyword>
<keyword evidence="3" id="KW-0597">Phosphoprotein</keyword>
<dbReference type="SUPFAM" id="SSF55874">
    <property type="entry name" value="ATPase domain of HSP90 chaperone/DNA topoisomerase II/histidine kinase"/>
    <property type="match status" value="1"/>
</dbReference>
<keyword evidence="4" id="KW-0808">Transferase</keyword>
<evidence type="ECO:0000313" key="12">
    <source>
        <dbReference type="Proteomes" id="UP000244090"/>
    </source>
</evidence>
<keyword evidence="8" id="KW-0902">Two-component regulatory system</keyword>
<dbReference type="InterPro" id="IPR011712">
    <property type="entry name" value="Sig_transdc_His_kin_sub3_dim/P"/>
</dbReference>
<keyword evidence="9" id="KW-1133">Transmembrane helix</keyword>
<dbReference type="InterPro" id="IPR036890">
    <property type="entry name" value="HATPase_C_sf"/>
</dbReference>
<dbReference type="GO" id="GO:0016020">
    <property type="term" value="C:membrane"/>
    <property type="evidence" value="ECO:0007669"/>
    <property type="project" value="InterPro"/>
</dbReference>
<dbReference type="PANTHER" id="PTHR24421">
    <property type="entry name" value="NITRATE/NITRITE SENSOR PROTEIN NARX-RELATED"/>
    <property type="match status" value="1"/>
</dbReference>
<dbReference type="EMBL" id="QBKT01000002">
    <property type="protein sequence ID" value="PTX63119.1"/>
    <property type="molecule type" value="Genomic_DNA"/>
</dbReference>